<dbReference type="STRING" id="683260.SAMN05421874_12180"/>
<keyword evidence="4" id="KW-0804">Transcription</keyword>
<proteinExistence type="inferred from homology"/>
<dbReference type="CDD" id="cd08414">
    <property type="entry name" value="PBP2_LTTR_aromatics_like"/>
    <property type="match status" value="1"/>
</dbReference>
<dbReference type="EMBL" id="FNFB01000021">
    <property type="protein sequence ID" value="SDL42992.1"/>
    <property type="molecule type" value="Genomic_DNA"/>
</dbReference>
<dbReference type="GO" id="GO:0003677">
    <property type="term" value="F:DNA binding"/>
    <property type="evidence" value="ECO:0007669"/>
    <property type="project" value="UniProtKB-KW"/>
</dbReference>
<dbReference type="PANTHER" id="PTHR30346:SF0">
    <property type="entry name" value="HCA OPERON TRANSCRIPTIONAL ACTIVATOR HCAR"/>
    <property type="match status" value="1"/>
</dbReference>
<dbReference type="InterPro" id="IPR005119">
    <property type="entry name" value="LysR_subst-bd"/>
</dbReference>
<dbReference type="GO" id="GO:0003700">
    <property type="term" value="F:DNA-binding transcription factor activity"/>
    <property type="evidence" value="ECO:0007669"/>
    <property type="project" value="InterPro"/>
</dbReference>
<dbReference type="PROSITE" id="PS50931">
    <property type="entry name" value="HTH_LYSR"/>
    <property type="match status" value="1"/>
</dbReference>
<dbReference type="Gene3D" id="1.10.10.10">
    <property type="entry name" value="Winged helix-like DNA-binding domain superfamily/Winged helix DNA-binding domain"/>
    <property type="match status" value="1"/>
</dbReference>
<dbReference type="GO" id="GO:0032993">
    <property type="term" value="C:protein-DNA complex"/>
    <property type="evidence" value="ECO:0007669"/>
    <property type="project" value="TreeGrafter"/>
</dbReference>
<dbReference type="Proteomes" id="UP000198683">
    <property type="component" value="Unassembled WGS sequence"/>
</dbReference>
<dbReference type="InterPro" id="IPR036390">
    <property type="entry name" value="WH_DNA-bd_sf"/>
</dbReference>
<evidence type="ECO:0000256" key="3">
    <source>
        <dbReference type="ARBA" id="ARBA00023125"/>
    </source>
</evidence>
<organism evidence="6 7">
    <name type="scientific">Nonomuraea maritima</name>
    <dbReference type="NCBI Taxonomy" id="683260"/>
    <lineage>
        <taxon>Bacteria</taxon>
        <taxon>Bacillati</taxon>
        <taxon>Actinomycetota</taxon>
        <taxon>Actinomycetes</taxon>
        <taxon>Streptosporangiales</taxon>
        <taxon>Streptosporangiaceae</taxon>
        <taxon>Nonomuraea</taxon>
    </lineage>
</organism>
<dbReference type="SUPFAM" id="SSF53850">
    <property type="entry name" value="Periplasmic binding protein-like II"/>
    <property type="match status" value="1"/>
</dbReference>
<keyword evidence="7" id="KW-1185">Reference proteome</keyword>
<dbReference type="InterPro" id="IPR036388">
    <property type="entry name" value="WH-like_DNA-bd_sf"/>
</dbReference>
<sequence length="299" mass="32310">MLERHELQVLLTLAEELHFGRTAERVGVTSSRVSQTVKKLERMIGAPLFERTSRQVRLTAIGRRLADDLAPLAAAMNDAVGRAIDAGRGVTGELRVGFLSAAAGQLLLTAVARFSRRHPDCEVHIHEVQGHDAVARLLDGDIDVLFTDLLIAAQPDVVAGPVLLSEPRMLAVAAGHPLARERQVSVEALADHPVIGVPADMPEAFQRDRNPAATPSGAPIPRGPRAASFSETLTLVAAGRGVFPVGENVVRLYPRPDITYLPFCDAPPIHWGPMWLRTNTTRRVREFVQAAQAAPGSTR</sequence>
<evidence type="ECO:0000256" key="2">
    <source>
        <dbReference type="ARBA" id="ARBA00023015"/>
    </source>
</evidence>
<keyword evidence="2" id="KW-0805">Transcription regulation</keyword>
<evidence type="ECO:0000256" key="4">
    <source>
        <dbReference type="ARBA" id="ARBA00023163"/>
    </source>
</evidence>
<name>A0A1G9JZY3_9ACTN</name>
<dbReference type="Pfam" id="PF00126">
    <property type="entry name" value="HTH_1"/>
    <property type="match status" value="1"/>
</dbReference>
<dbReference type="OrthoDB" id="79118at2"/>
<gene>
    <name evidence="6" type="ORF">SAMN05421874_12180</name>
</gene>
<evidence type="ECO:0000259" key="5">
    <source>
        <dbReference type="PROSITE" id="PS50931"/>
    </source>
</evidence>
<dbReference type="AlphaFoldDB" id="A0A1G9JZY3"/>
<dbReference type="Pfam" id="PF03466">
    <property type="entry name" value="LysR_substrate"/>
    <property type="match status" value="1"/>
</dbReference>
<dbReference type="PANTHER" id="PTHR30346">
    <property type="entry name" value="TRANSCRIPTIONAL DUAL REGULATOR HCAR-RELATED"/>
    <property type="match status" value="1"/>
</dbReference>
<dbReference type="InterPro" id="IPR000847">
    <property type="entry name" value="LysR_HTH_N"/>
</dbReference>
<reference evidence="6 7" key="1">
    <citation type="submission" date="2016-10" db="EMBL/GenBank/DDBJ databases">
        <authorList>
            <person name="de Groot N.N."/>
        </authorList>
    </citation>
    <scope>NUCLEOTIDE SEQUENCE [LARGE SCALE GENOMIC DNA]</scope>
    <source>
        <strain evidence="6 7">CGMCC 4.5681</strain>
    </source>
</reference>
<evidence type="ECO:0000313" key="6">
    <source>
        <dbReference type="EMBL" id="SDL42992.1"/>
    </source>
</evidence>
<evidence type="ECO:0000256" key="1">
    <source>
        <dbReference type="ARBA" id="ARBA00009437"/>
    </source>
</evidence>
<dbReference type="SUPFAM" id="SSF46785">
    <property type="entry name" value="Winged helix' DNA-binding domain"/>
    <property type="match status" value="1"/>
</dbReference>
<accession>A0A1G9JZY3</accession>
<dbReference type="FunFam" id="1.10.10.10:FF:000001">
    <property type="entry name" value="LysR family transcriptional regulator"/>
    <property type="match status" value="1"/>
</dbReference>
<protein>
    <submittedName>
        <fullName evidence="6">DNA-binding transcriptional regulator, LysR family</fullName>
    </submittedName>
</protein>
<dbReference type="Gene3D" id="3.40.190.10">
    <property type="entry name" value="Periplasmic binding protein-like II"/>
    <property type="match status" value="2"/>
</dbReference>
<keyword evidence="3 6" id="KW-0238">DNA-binding</keyword>
<feature type="domain" description="HTH lysR-type" evidence="5">
    <location>
        <begin position="1"/>
        <end position="59"/>
    </location>
</feature>
<comment type="similarity">
    <text evidence="1">Belongs to the LysR transcriptional regulatory family.</text>
</comment>
<evidence type="ECO:0000313" key="7">
    <source>
        <dbReference type="Proteomes" id="UP000198683"/>
    </source>
</evidence>